<evidence type="ECO:0000313" key="2">
    <source>
        <dbReference type="Proteomes" id="UP001409585"/>
    </source>
</evidence>
<organism evidence="1 2">
    <name type="scientific">Halioxenophilus aromaticivorans</name>
    <dbReference type="NCBI Taxonomy" id="1306992"/>
    <lineage>
        <taxon>Bacteria</taxon>
        <taxon>Pseudomonadati</taxon>
        <taxon>Pseudomonadota</taxon>
        <taxon>Gammaproteobacteria</taxon>
        <taxon>Alteromonadales</taxon>
        <taxon>Alteromonadaceae</taxon>
        <taxon>Halioxenophilus</taxon>
    </lineage>
</organism>
<name>A0AAV3U7D0_9ALTE</name>
<accession>A0AAV3U7D0</accession>
<sequence length="142" mass="16071">MWNLIPHAHDGEDGVLFGVMDFNNGASFGFDLSYPSPDEYFEYEHGEAEYFSRLFNVDNNVIELEKFKLAISNIEFRCAAYLFNNRKFGVQHLIRGMYIGESVVMGMNMAWTPHLSTKGGVTIPPKLQFFIDNMVLGSNTGA</sequence>
<keyword evidence="2" id="KW-1185">Reference proteome</keyword>
<gene>
    <name evidence="1" type="ORF">GCM10025791_37920</name>
</gene>
<proteinExistence type="predicted"/>
<comment type="caution">
    <text evidence="1">The sequence shown here is derived from an EMBL/GenBank/DDBJ whole genome shotgun (WGS) entry which is preliminary data.</text>
</comment>
<dbReference type="Proteomes" id="UP001409585">
    <property type="component" value="Unassembled WGS sequence"/>
</dbReference>
<protein>
    <submittedName>
        <fullName evidence="1">Uncharacterized protein</fullName>
    </submittedName>
</protein>
<reference evidence="2" key="1">
    <citation type="journal article" date="2019" name="Int. J. Syst. Evol. Microbiol.">
        <title>The Global Catalogue of Microorganisms (GCM) 10K type strain sequencing project: providing services to taxonomists for standard genome sequencing and annotation.</title>
        <authorList>
            <consortium name="The Broad Institute Genomics Platform"/>
            <consortium name="The Broad Institute Genome Sequencing Center for Infectious Disease"/>
            <person name="Wu L."/>
            <person name="Ma J."/>
        </authorList>
    </citation>
    <scope>NUCLEOTIDE SEQUENCE [LARGE SCALE GENOMIC DNA]</scope>
    <source>
        <strain evidence="2">JCM 19134</strain>
    </source>
</reference>
<evidence type="ECO:0000313" key="1">
    <source>
        <dbReference type="EMBL" id="GAA4953951.1"/>
    </source>
</evidence>
<dbReference type="AlphaFoldDB" id="A0AAV3U7D0"/>
<dbReference type="EMBL" id="BAABLX010000050">
    <property type="protein sequence ID" value="GAA4953951.1"/>
    <property type="molecule type" value="Genomic_DNA"/>
</dbReference>